<dbReference type="InterPro" id="IPR035908">
    <property type="entry name" value="F0_ATP_A_sf"/>
</dbReference>
<dbReference type="EMBL" id="FLUL01000001">
    <property type="protein sequence ID" value="SBV99146.1"/>
    <property type="molecule type" value="Genomic_DNA"/>
</dbReference>
<evidence type="ECO:0000256" key="11">
    <source>
        <dbReference type="HAMAP-Rule" id="MF_01393"/>
    </source>
</evidence>
<dbReference type="AlphaFoldDB" id="A0A212JI80"/>
<dbReference type="RefSeq" id="WP_296948934.1">
    <property type="nucleotide sequence ID" value="NZ_LT599021.1"/>
</dbReference>
<keyword evidence="3 11" id="KW-0813">Transport</keyword>
<reference evidence="14" key="1">
    <citation type="submission" date="2016-04" db="EMBL/GenBank/DDBJ databases">
        <authorList>
            <person name="Evans L.H."/>
            <person name="Alamgir A."/>
            <person name="Owens N."/>
            <person name="Weber N.D."/>
            <person name="Virtaneva K."/>
            <person name="Barbian K."/>
            <person name="Babar A."/>
            <person name="Rosenke K."/>
        </authorList>
    </citation>
    <scope>NUCLEOTIDE SEQUENCE</scope>
    <source>
        <strain evidence="14">86-2</strain>
    </source>
</reference>
<dbReference type="GO" id="GO:0045259">
    <property type="term" value="C:proton-transporting ATP synthase complex"/>
    <property type="evidence" value="ECO:0007669"/>
    <property type="project" value="UniProtKB-KW"/>
</dbReference>
<keyword evidence="9 11" id="KW-0472">Membrane</keyword>
<keyword evidence="8 11" id="KW-0406">Ion transport</keyword>
<keyword evidence="7 11" id="KW-1133">Transmembrane helix</keyword>
<feature type="signal peptide" evidence="13">
    <location>
        <begin position="1"/>
        <end position="24"/>
    </location>
</feature>
<evidence type="ECO:0000256" key="6">
    <source>
        <dbReference type="ARBA" id="ARBA00022781"/>
    </source>
</evidence>
<sequence>MKHYLKYILTSVLLLTVMGFQPLAAENTHEAQPEKELNVKELILDHLADAYEWHLTSFGDTHISIPLPIIVKGETSGWHVFMSSKFHHGHEAYEGFYIAQEGKYRGKIVEKNASGEEIRPWDISLTKNATSLIISSTLLIIIILSVSKLYRRQAKTGEKKAPKGFVGFMEMFIMSVQDDIIKPCVGKNYRKFSPYLLTVFFFILFNNLLGLIPLFPGGANVTGNIAVTLVLAVFTFFTVNLFGSKEYWKEVFWPDVPTWLKVPIPIMPAIELVGVFTKPFALMIRLFANILAGHSIVLGLTCLIFVTANLGAVINSSMTVVSVLLTIFISLVEILVAYIQAYVFTMLSAVFIGLAQIEPHHHAEKH</sequence>
<dbReference type="Pfam" id="PF00119">
    <property type="entry name" value="ATP-synt_A"/>
    <property type="match status" value="1"/>
</dbReference>
<evidence type="ECO:0000256" key="7">
    <source>
        <dbReference type="ARBA" id="ARBA00022989"/>
    </source>
</evidence>
<dbReference type="PANTHER" id="PTHR11410">
    <property type="entry name" value="ATP SYNTHASE SUBUNIT A"/>
    <property type="match status" value="1"/>
</dbReference>
<comment type="function">
    <text evidence="11 12">Key component of the proton channel; it plays a direct role in the translocation of protons across the membrane.</text>
</comment>
<dbReference type="GO" id="GO:0046933">
    <property type="term" value="F:proton-transporting ATP synthase activity, rotational mechanism"/>
    <property type="evidence" value="ECO:0007669"/>
    <property type="project" value="UniProtKB-UniRule"/>
</dbReference>
<comment type="similarity">
    <text evidence="2 11 12">Belongs to the ATPase A chain family.</text>
</comment>
<dbReference type="GO" id="GO:0005886">
    <property type="term" value="C:plasma membrane"/>
    <property type="evidence" value="ECO:0007669"/>
    <property type="project" value="UniProtKB-SubCell"/>
</dbReference>
<proteinExistence type="inferred from homology"/>
<organism evidence="14">
    <name type="scientific">uncultured Dysgonomonas sp</name>
    <dbReference type="NCBI Taxonomy" id="206096"/>
    <lineage>
        <taxon>Bacteria</taxon>
        <taxon>Pseudomonadati</taxon>
        <taxon>Bacteroidota</taxon>
        <taxon>Bacteroidia</taxon>
        <taxon>Bacteroidales</taxon>
        <taxon>Dysgonomonadaceae</taxon>
        <taxon>Dysgonomonas</taxon>
        <taxon>environmental samples</taxon>
    </lineage>
</organism>
<feature type="chain" id="PRO_5012465406" description="ATP synthase subunit a" evidence="13">
    <location>
        <begin position="25"/>
        <end position="366"/>
    </location>
</feature>
<evidence type="ECO:0000256" key="9">
    <source>
        <dbReference type="ARBA" id="ARBA00023136"/>
    </source>
</evidence>
<evidence type="ECO:0000256" key="2">
    <source>
        <dbReference type="ARBA" id="ARBA00006810"/>
    </source>
</evidence>
<dbReference type="HAMAP" id="MF_01393">
    <property type="entry name" value="ATP_synth_a_bact"/>
    <property type="match status" value="1"/>
</dbReference>
<evidence type="ECO:0000256" key="4">
    <source>
        <dbReference type="ARBA" id="ARBA00022547"/>
    </source>
</evidence>
<keyword evidence="10 11" id="KW-0066">ATP synthesis</keyword>
<evidence type="ECO:0000313" key="14">
    <source>
        <dbReference type="EMBL" id="SBV99146.1"/>
    </source>
</evidence>
<keyword evidence="4 11" id="KW-0138">CF(0)</keyword>
<evidence type="ECO:0000256" key="8">
    <source>
        <dbReference type="ARBA" id="ARBA00023065"/>
    </source>
</evidence>
<keyword evidence="13" id="KW-0732">Signal</keyword>
<dbReference type="InterPro" id="IPR000568">
    <property type="entry name" value="ATP_synth_F0_asu"/>
</dbReference>
<dbReference type="SUPFAM" id="SSF81336">
    <property type="entry name" value="F1F0 ATP synthase subunit A"/>
    <property type="match status" value="1"/>
</dbReference>
<accession>A0A212JI80</accession>
<feature type="transmembrane region" description="Helical" evidence="11">
    <location>
        <begin position="286"/>
        <end position="306"/>
    </location>
</feature>
<comment type="subcellular location">
    <subcellularLocation>
        <location evidence="11 12">Cell membrane</location>
        <topology evidence="11 12">Multi-pass membrane protein</topology>
    </subcellularLocation>
    <subcellularLocation>
        <location evidence="1">Membrane</location>
        <topology evidence="1">Multi-pass membrane protein</topology>
    </subcellularLocation>
</comment>
<keyword evidence="5 11" id="KW-0812">Transmembrane</keyword>
<keyword evidence="11" id="KW-1003">Cell membrane</keyword>
<keyword evidence="6 11" id="KW-0375">Hydrogen ion transport</keyword>
<name>A0A212JI80_9BACT</name>
<dbReference type="Gene3D" id="1.20.120.220">
    <property type="entry name" value="ATP synthase, F0 complex, subunit A"/>
    <property type="match status" value="1"/>
</dbReference>
<gene>
    <name evidence="11 14" type="primary">atpB</name>
    <name evidence="14" type="ORF">KL86DYS2_11586</name>
</gene>
<dbReference type="NCBIfam" id="TIGR01131">
    <property type="entry name" value="ATP_synt_6_or_A"/>
    <property type="match status" value="1"/>
</dbReference>
<feature type="transmembrane region" description="Helical" evidence="11">
    <location>
        <begin position="195"/>
        <end position="215"/>
    </location>
</feature>
<dbReference type="CDD" id="cd00310">
    <property type="entry name" value="ATP-synt_Fo_a_6"/>
    <property type="match status" value="1"/>
</dbReference>
<dbReference type="PANTHER" id="PTHR11410:SF0">
    <property type="entry name" value="ATP SYNTHASE SUBUNIT A"/>
    <property type="match status" value="1"/>
</dbReference>
<feature type="transmembrane region" description="Helical" evidence="11">
    <location>
        <begin position="221"/>
        <end position="242"/>
    </location>
</feature>
<protein>
    <recommendedName>
        <fullName evidence="11 12">ATP synthase subunit a</fullName>
    </recommendedName>
    <alternativeName>
        <fullName evidence="11">ATP synthase F0 sector subunit a</fullName>
    </alternativeName>
    <alternativeName>
        <fullName evidence="11">F-ATPase subunit 6</fullName>
    </alternativeName>
</protein>
<evidence type="ECO:0000256" key="3">
    <source>
        <dbReference type="ARBA" id="ARBA00022448"/>
    </source>
</evidence>
<evidence type="ECO:0000256" key="13">
    <source>
        <dbReference type="SAM" id="SignalP"/>
    </source>
</evidence>
<dbReference type="InterPro" id="IPR045083">
    <property type="entry name" value="ATP_synth_F0_asu_bact/mt"/>
</dbReference>
<dbReference type="PRINTS" id="PR00123">
    <property type="entry name" value="ATPASEA"/>
</dbReference>
<evidence type="ECO:0000256" key="5">
    <source>
        <dbReference type="ARBA" id="ARBA00022692"/>
    </source>
</evidence>
<evidence type="ECO:0000256" key="12">
    <source>
        <dbReference type="RuleBase" id="RU000483"/>
    </source>
</evidence>
<evidence type="ECO:0000256" key="10">
    <source>
        <dbReference type="ARBA" id="ARBA00023310"/>
    </source>
</evidence>
<evidence type="ECO:0000256" key="1">
    <source>
        <dbReference type="ARBA" id="ARBA00004141"/>
    </source>
</evidence>
<feature type="transmembrane region" description="Helical" evidence="11">
    <location>
        <begin position="129"/>
        <end position="150"/>
    </location>
</feature>